<protein>
    <submittedName>
        <fullName evidence="2">Uncharacterized protein</fullName>
    </submittedName>
</protein>
<feature type="compositionally biased region" description="Polar residues" evidence="1">
    <location>
        <begin position="110"/>
        <end position="122"/>
    </location>
</feature>
<name>A0A1I1UA47_9BACT</name>
<dbReference type="STRING" id="662367.SAMN05216167_106186"/>
<keyword evidence="3" id="KW-1185">Reference proteome</keyword>
<evidence type="ECO:0000313" key="3">
    <source>
        <dbReference type="Proteomes" id="UP000198598"/>
    </source>
</evidence>
<dbReference type="RefSeq" id="WP_093828424.1">
    <property type="nucleotide sequence ID" value="NZ_FOLQ01000006.1"/>
</dbReference>
<accession>A0A1I1UA47</accession>
<evidence type="ECO:0000313" key="2">
    <source>
        <dbReference type="EMBL" id="SFD67639.1"/>
    </source>
</evidence>
<proteinExistence type="predicted"/>
<evidence type="ECO:0000256" key="1">
    <source>
        <dbReference type="SAM" id="MobiDB-lite"/>
    </source>
</evidence>
<dbReference type="AlphaFoldDB" id="A0A1I1UA47"/>
<dbReference type="Proteomes" id="UP000198598">
    <property type="component" value="Unassembled WGS sequence"/>
</dbReference>
<reference evidence="2 3" key="1">
    <citation type="submission" date="2016-10" db="EMBL/GenBank/DDBJ databases">
        <authorList>
            <person name="de Groot N.N."/>
        </authorList>
    </citation>
    <scope>NUCLEOTIDE SEQUENCE [LARGE SCALE GENOMIC DNA]</scope>
    <source>
        <strain evidence="2 3">DSM 26130</strain>
    </source>
</reference>
<sequence>MASKISFITVIAGLLVVPGGQKSKLINAGNTPILLTDTAVDDALAVLTEEQAKAVKHAMFSMAPGTVKSLATGTYNVDLGDSLNASVILYSEHPEPKPAKPVVPKESETPLANGTNENQNPQ</sequence>
<dbReference type="EMBL" id="FOLQ01000006">
    <property type="protein sequence ID" value="SFD67639.1"/>
    <property type="molecule type" value="Genomic_DNA"/>
</dbReference>
<gene>
    <name evidence="2" type="ORF">SAMN05216167_106186</name>
</gene>
<feature type="compositionally biased region" description="Basic and acidic residues" evidence="1">
    <location>
        <begin position="94"/>
        <end position="108"/>
    </location>
</feature>
<feature type="region of interest" description="Disordered" evidence="1">
    <location>
        <begin position="94"/>
        <end position="122"/>
    </location>
</feature>
<organism evidence="2 3">
    <name type="scientific">Spirosoma endophyticum</name>
    <dbReference type="NCBI Taxonomy" id="662367"/>
    <lineage>
        <taxon>Bacteria</taxon>
        <taxon>Pseudomonadati</taxon>
        <taxon>Bacteroidota</taxon>
        <taxon>Cytophagia</taxon>
        <taxon>Cytophagales</taxon>
        <taxon>Cytophagaceae</taxon>
        <taxon>Spirosoma</taxon>
    </lineage>
</organism>